<dbReference type="InterPro" id="IPR013546">
    <property type="entry name" value="PII_UdlTrfase/GS_AdlTrfase"/>
</dbReference>
<feature type="domain" description="PII-uridylyltransferase/Glutamine-synthetase adenylyltransferase" evidence="9">
    <location>
        <begin position="306"/>
        <end position="443"/>
    </location>
</feature>
<feature type="domain" description="Glutamate-ammonia ligase adenylyltransferase repeated" evidence="8">
    <location>
        <begin position="45"/>
        <end position="283"/>
    </location>
</feature>
<dbReference type="SUPFAM" id="SSF81301">
    <property type="entry name" value="Nucleotidyltransferase"/>
    <property type="match status" value="2"/>
</dbReference>
<evidence type="ECO:0000256" key="1">
    <source>
        <dbReference type="ARBA" id="ARBA00022679"/>
    </source>
</evidence>
<sequence>MSDTYRRPVLPAALAALLDQRLSRLEAACREAQIPFYDDAGVDTHLRQVLLVSDFAYETLLRAPILLGPELVRLMGDPRHADARAGHLAAIDDEAALRAELRRFRKREAIRLIWRDVNGLDPVESTLAGASVLAECCLEAALRHAERQLAVRHGHVRSADGEVQRLVVFGLGKLGGSELNFSSDIDLILAYPEGGSSDGARSLDAETWFTRLGQQVVSLLAEHTVDGYVYRVDLRLRPFGSVGRVALSFAAMEQYYQREGRDWERYAWIKGRPVAGDLAAGQRLIEVLRPFVFRRYFDYTAFAGLREMKTLIDAEVARKDLATNLKLGPGGIREIEFIVQLMQMIRGGREPALRVRGLLPALSACEQLGVIPAQRARRLREAYRFLRRVENRVQMFADQQVHDVPVEDEARLRLALGLGHPDWAAFKAELDRQRAVVAEEFDAVMAPARRAPQASVAAGWTAVWQDFVEHGVRAQVLAEAGFDPPEAPAAALETLLASPALRAASARARARLDRVVPALFAAAAETQAPSPCLVRLLGLVHAVARRSAYLTLLDEQPGALKRVTRVFAASAFLADRVTAHPLLLDELFDDRHDAAVPDRDAVEAEIGRRLAALADTDAEAEIEVIQDQRLAAAFRIGLDLLAGRLEAVATARALAGVAEAVLAGVLRLAERDLAAQHGRLPDRTDESSGLTILGYGSLGGSELGFGSDLDLVFLYDGACAQAESIGPRPLEGTRYYARLAQRVVHYLTTLTRSGRLYEVDVRLRPDGGKGLLVSSLDAYMAYQRERAWTWEHQALVRARPVAGDVALGRRFTEFRQDVLAVPVDVPRLHEQIADMRRRWRIERDRSDAAQFDLKQGRGALVDLEFLLQGIVLEHAAQAPALLASSNSADLIAAAERAGLLSAGQAQALSAAHAALLGRSLSCTLDARSRVIRRDPDIERHADQVSAVAAALDFDFATPAR</sequence>
<accession>A0A2W5K2F4</accession>
<feature type="domain" description="PII-uridylyltransferase/Glutamine-synthetase adenylyltransferase" evidence="9">
    <location>
        <begin position="829"/>
        <end position="915"/>
    </location>
</feature>
<dbReference type="Gene3D" id="3.30.460.10">
    <property type="entry name" value="Beta Polymerase, domain 2"/>
    <property type="match status" value="2"/>
</dbReference>
<organism evidence="10 11">
    <name type="scientific">Rhodanobacter denitrificans</name>
    <dbReference type="NCBI Taxonomy" id="666685"/>
    <lineage>
        <taxon>Bacteria</taxon>
        <taxon>Pseudomonadati</taxon>
        <taxon>Pseudomonadota</taxon>
        <taxon>Gammaproteobacteria</taxon>
        <taxon>Lysobacterales</taxon>
        <taxon>Rhodanobacteraceae</taxon>
        <taxon>Rhodanobacter</taxon>
    </lineage>
</organism>
<dbReference type="Pfam" id="PF03710">
    <property type="entry name" value="GlnE"/>
    <property type="match status" value="2"/>
</dbReference>
<dbReference type="SUPFAM" id="SSF81593">
    <property type="entry name" value="Nucleotidyltransferase substrate binding subunit/domain"/>
    <property type="match status" value="2"/>
</dbReference>
<dbReference type="InterPro" id="IPR005190">
    <property type="entry name" value="GlnE_rpt_dom"/>
</dbReference>
<dbReference type="GO" id="GO:0000287">
    <property type="term" value="F:magnesium ion binding"/>
    <property type="evidence" value="ECO:0007669"/>
    <property type="project" value="UniProtKB-UniRule"/>
</dbReference>
<dbReference type="GO" id="GO:0000820">
    <property type="term" value="P:regulation of glutamine family amino acid metabolic process"/>
    <property type="evidence" value="ECO:0007669"/>
    <property type="project" value="UniProtKB-UniRule"/>
</dbReference>
<keyword evidence="2 7" id="KW-0548">Nucleotidyltransferase</keyword>
<evidence type="ECO:0000256" key="2">
    <source>
        <dbReference type="ARBA" id="ARBA00022695"/>
    </source>
</evidence>
<comment type="catalytic activity">
    <reaction evidence="7">
        <text>[glutamine synthetase]-O(4)-(5'-adenylyl)-L-tyrosine + phosphate = [glutamine synthetase]-L-tyrosine + ADP</text>
        <dbReference type="Rhea" id="RHEA:43716"/>
        <dbReference type="Rhea" id="RHEA-COMP:10660"/>
        <dbReference type="Rhea" id="RHEA-COMP:10661"/>
        <dbReference type="ChEBI" id="CHEBI:43474"/>
        <dbReference type="ChEBI" id="CHEBI:46858"/>
        <dbReference type="ChEBI" id="CHEBI:83624"/>
        <dbReference type="ChEBI" id="CHEBI:456216"/>
        <dbReference type="EC" id="2.7.7.89"/>
    </reaction>
</comment>
<evidence type="ECO:0000256" key="5">
    <source>
        <dbReference type="ARBA" id="ARBA00022842"/>
    </source>
</evidence>
<feature type="region of interest" description="Adenylyl removase" evidence="7">
    <location>
        <begin position="1"/>
        <end position="448"/>
    </location>
</feature>
<dbReference type="PANTHER" id="PTHR30621">
    <property type="entry name" value="GLUTAMINE SYNTHETASE ADENYLYLTRANSFERASE"/>
    <property type="match status" value="1"/>
</dbReference>
<evidence type="ECO:0000256" key="3">
    <source>
        <dbReference type="ARBA" id="ARBA00022741"/>
    </source>
</evidence>
<comment type="function">
    <text evidence="7">Involved in the regulation of glutamine synthetase GlnA, a key enzyme in the process to assimilate ammonia. When cellular nitrogen levels are high, the C-terminal adenylyl transferase (AT) inactivates GlnA by covalent transfer of an adenylyl group from ATP to specific tyrosine residue of GlnA, thus reducing its activity. Conversely, when nitrogen levels are low, the N-terminal adenylyl removase (AR) activates GlnA by removing the adenylyl group by phosphorolysis, increasing its activity. The regulatory region of GlnE binds the signal transduction protein PII (GlnB) which indicates the nitrogen status of the cell.</text>
</comment>
<keyword evidence="10" id="KW-0436">Ligase</keyword>
<protein>
    <recommendedName>
        <fullName evidence="7">Bifunctional glutamine synthetase adenylyltransferase/adenylyl-removing enzyme</fullName>
    </recommendedName>
    <alternativeName>
        <fullName evidence="7">ATP:glutamine synthetase adenylyltransferase</fullName>
    </alternativeName>
    <alternativeName>
        <fullName evidence="7">ATase</fullName>
    </alternativeName>
    <domain>
        <recommendedName>
            <fullName evidence="7">Glutamine synthetase adenylyl-L-tyrosine phosphorylase</fullName>
            <ecNumber evidence="7">2.7.7.89</ecNumber>
        </recommendedName>
        <alternativeName>
            <fullName evidence="7">Adenylyl removase</fullName>
            <shortName evidence="7">AR</shortName>
            <shortName evidence="7">AT-N</shortName>
        </alternativeName>
    </domain>
    <domain>
        <recommendedName>
            <fullName evidence="7">Glutamine synthetase adenylyl transferase</fullName>
            <ecNumber evidence="7">2.7.7.42</ecNumber>
        </recommendedName>
        <alternativeName>
            <fullName evidence="7">Adenylyl transferase</fullName>
            <shortName evidence="7">AT</shortName>
            <shortName evidence="7">AT-C</shortName>
        </alternativeName>
    </domain>
</protein>
<evidence type="ECO:0000259" key="8">
    <source>
        <dbReference type="Pfam" id="PF03710"/>
    </source>
</evidence>
<comment type="similarity">
    <text evidence="7">Belongs to the GlnE family.</text>
</comment>
<dbReference type="InterPro" id="IPR043519">
    <property type="entry name" value="NT_sf"/>
</dbReference>
<keyword evidence="6 7" id="KW-0511">Multifunctional enzyme</keyword>
<dbReference type="EMBL" id="QFPO01000022">
    <property type="protein sequence ID" value="PZQ10149.1"/>
    <property type="molecule type" value="Genomic_DNA"/>
</dbReference>
<dbReference type="EC" id="2.7.7.42" evidence="7"/>
<keyword evidence="1 7" id="KW-0808">Transferase</keyword>
<name>A0A2W5K2F4_9GAMM</name>
<dbReference type="FunFam" id="3.30.460.10:FF:000009">
    <property type="entry name" value="Bifunctional glutamine synthetase adenylyltransferase/adenylyl-removing enzyme"/>
    <property type="match status" value="1"/>
</dbReference>
<dbReference type="PANTHER" id="PTHR30621:SF0">
    <property type="entry name" value="BIFUNCTIONAL GLUTAMINE SYNTHETASE ADENYLYLTRANSFERASE_ADENYLYL-REMOVING ENZYME"/>
    <property type="match status" value="1"/>
</dbReference>
<evidence type="ECO:0000256" key="6">
    <source>
        <dbReference type="ARBA" id="ARBA00023268"/>
    </source>
</evidence>
<dbReference type="GO" id="GO:0005829">
    <property type="term" value="C:cytosol"/>
    <property type="evidence" value="ECO:0007669"/>
    <property type="project" value="TreeGrafter"/>
</dbReference>
<evidence type="ECO:0000256" key="4">
    <source>
        <dbReference type="ARBA" id="ARBA00022840"/>
    </source>
</evidence>
<keyword evidence="5 7" id="KW-0460">Magnesium</keyword>
<dbReference type="GO" id="GO:0016874">
    <property type="term" value="F:ligase activity"/>
    <property type="evidence" value="ECO:0007669"/>
    <property type="project" value="UniProtKB-KW"/>
</dbReference>
<feature type="region of interest" description="Adenylyl transferase" evidence="7">
    <location>
        <begin position="457"/>
        <end position="960"/>
    </location>
</feature>
<gene>
    <name evidence="7" type="primary">glnE</name>
    <name evidence="10" type="ORF">DI564_16380</name>
</gene>
<dbReference type="Proteomes" id="UP000249046">
    <property type="component" value="Unassembled WGS sequence"/>
</dbReference>
<dbReference type="EC" id="2.7.7.89" evidence="7"/>
<feature type="domain" description="Glutamate-ammonia ligase adenylyltransferase repeated" evidence="8">
    <location>
        <begin position="561"/>
        <end position="812"/>
    </location>
</feature>
<dbReference type="Pfam" id="PF08335">
    <property type="entry name" value="GlnD_UR_UTase"/>
    <property type="match status" value="2"/>
</dbReference>
<dbReference type="Gene3D" id="1.20.120.330">
    <property type="entry name" value="Nucleotidyltransferases domain 2"/>
    <property type="match status" value="2"/>
</dbReference>
<evidence type="ECO:0000313" key="11">
    <source>
        <dbReference type="Proteomes" id="UP000249046"/>
    </source>
</evidence>
<comment type="caution">
    <text evidence="10">The sequence shown here is derived from an EMBL/GenBank/DDBJ whole genome shotgun (WGS) entry which is preliminary data.</text>
</comment>
<dbReference type="CDD" id="cd05401">
    <property type="entry name" value="NT_GlnE_GlnD_like"/>
    <property type="match status" value="2"/>
</dbReference>
<evidence type="ECO:0000313" key="10">
    <source>
        <dbReference type="EMBL" id="PZQ10149.1"/>
    </source>
</evidence>
<evidence type="ECO:0000256" key="7">
    <source>
        <dbReference type="HAMAP-Rule" id="MF_00802"/>
    </source>
</evidence>
<comment type="cofactor">
    <cofactor evidence="7">
        <name>Mg(2+)</name>
        <dbReference type="ChEBI" id="CHEBI:18420"/>
    </cofactor>
</comment>
<dbReference type="InterPro" id="IPR023057">
    <property type="entry name" value="GlnE"/>
</dbReference>
<dbReference type="Gene3D" id="1.10.4050.10">
    <property type="entry name" value="Glutamine synthase adenylyltransferase GlnE"/>
    <property type="match status" value="1"/>
</dbReference>
<dbReference type="GO" id="GO:0008882">
    <property type="term" value="F:[glutamate-ammonia-ligase] adenylyltransferase activity"/>
    <property type="evidence" value="ECO:0007669"/>
    <property type="project" value="UniProtKB-UniRule"/>
</dbReference>
<reference evidence="10 11" key="1">
    <citation type="submission" date="2017-08" db="EMBL/GenBank/DDBJ databases">
        <title>Infants hospitalized years apart are colonized by the same room-sourced microbial strains.</title>
        <authorList>
            <person name="Brooks B."/>
            <person name="Olm M.R."/>
            <person name="Firek B.A."/>
            <person name="Baker R."/>
            <person name="Thomas B.C."/>
            <person name="Morowitz M.J."/>
            <person name="Banfield J.F."/>
        </authorList>
    </citation>
    <scope>NUCLEOTIDE SEQUENCE [LARGE SCALE GENOMIC DNA]</scope>
    <source>
        <strain evidence="10">S2_005_003_R2_42</strain>
    </source>
</reference>
<dbReference type="NCBIfam" id="NF008292">
    <property type="entry name" value="PRK11072.1"/>
    <property type="match status" value="1"/>
</dbReference>
<keyword evidence="3 7" id="KW-0547">Nucleotide-binding</keyword>
<dbReference type="HAMAP" id="MF_00802">
    <property type="entry name" value="GlnE"/>
    <property type="match status" value="1"/>
</dbReference>
<dbReference type="GO" id="GO:0047388">
    <property type="term" value="F:[glutamine synthetase]-adenylyl-L-tyrosine phosphorylase activity"/>
    <property type="evidence" value="ECO:0007669"/>
    <property type="project" value="UniProtKB-EC"/>
</dbReference>
<evidence type="ECO:0000259" key="9">
    <source>
        <dbReference type="Pfam" id="PF08335"/>
    </source>
</evidence>
<proteinExistence type="inferred from homology"/>
<dbReference type="FunFam" id="1.20.120.330:FF:000005">
    <property type="entry name" value="Bifunctional glutamine synthetase adenylyltransferase/adenylyl-removing enzyme"/>
    <property type="match status" value="1"/>
</dbReference>
<keyword evidence="4 7" id="KW-0067">ATP-binding</keyword>
<dbReference type="AlphaFoldDB" id="A0A2W5K2F4"/>
<dbReference type="GO" id="GO:0005524">
    <property type="term" value="F:ATP binding"/>
    <property type="evidence" value="ECO:0007669"/>
    <property type="project" value="UniProtKB-UniRule"/>
</dbReference>
<comment type="catalytic activity">
    <reaction evidence="7">
        <text>[glutamine synthetase]-L-tyrosine + ATP = [glutamine synthetase]-O(4)-(5'-adenylyl)-L-tyrosine + diphosphate</text>
        <dbReference type="Rhea" id="RHEA:18589"/>
        <dbReference type="Rhea" id="RHEA-COMP:10660"/>
        <dbReference type="Rhea" id="RHEA-COMP:10661"/>
        <dbReference type="ChEBI" id="CHEBI:30616"/>
        <dbReference type="ChEBI" id="CHEBI:33019"/>
        <dbReference type="ChEBI" id="CHEBI:46858"/>
        <dbReference type="ChEBI" id="CHEBI:83624"/>
        <dbReference type="EC" id="2.7.7.42"/>
    </reaction>
</comment>
<dbReference type="Gene3D" id="1.20.120.1510">
    <property type="match status" value="1"/>
</dbReference>